<dbReference type="EMBL" id="ML975156">
    <property type="protein sequence ID" value="KAF1812915.1"/>
    <property type="molecule type" value="Genomic_DNA"/>
</dbReference>
<dbReference type="Proteomes" id="UP000504638">
    <property type="component" value="Unplaced"/>
</dbReference>
<feature type="compositionally biased region" description="Low complexity" evidence="1">
    <location>
        <begin position="343"/>
        <end position="357"/>
    </location>
</feature>
<reference evidence="5" key="3">
    <citation type="submission" date="2025-04" db="UniProtKB">
        <authorList>
            <consortium name="RefSeq"/>
        </authorList>
    </citation>
    <scope>IDENTIFICATION</scope>
    <source>
        <strain evidence="5">CBS 781.70</strain>
    </source>
</reference>
<feature type="compositionally biased region" description="Basic and acidic residues" evidence="1">
    <location>
        <begin position="384"/>
        <end position="394"/>
    </location>
</feature>
<evidence type="ECO:0000259" key="2">
    <source>
        <dbReference type="Pfam" id="PF25318"/>
    </source>
</evidence>
<organism evidence="3">
    <name type="scientific">Eremomyces bilateralis CBS 781.70</name>
    <dbReference type="NCBI Taxonomy" id="1392243"/>
    <lineage>
        <taxon>Eukaryota</taxon>
        <taxon>Fungi</taxon>
        <taxon>Dikarya</taxon>
        <taxon>Ascomycota</taxon>
        <taxon>Pezizomycotina</taxon>
        <taxon>Dothideomycetes</taxon>
        <taxon>Dothideomycetes incertae sedis</taxon>
        <taxon>Eremomycetales</taxon>
        <taxon>Eremomycetaceae</taxon>
        <taxon>Eremomyces</taxon>
    </lineage>
</organism>
<reference evidence="5" key="2">
    <citation type="submission" date="2020-04" db="EMBL/GenBank/DDBJ databases">
        <authorList>
            <consortium name="NCBI Genome Project"/>
        </authorList>
    </citation>
    <scope>NUCLEOTIDE SEQUENCE</scope>
    <source>
        <strain evidence="5">CBS 781.70</strain>
    </source>
</reference>
<gene>
    <name evidence="3 5" type="ORF">P152DRAFT_330708</name>
</gene>
<sequence length="516" mass="55395">MPYNTRRKSLSLPSMGIQIPTSRAHRSPPSTISSSSSTTSTATHHRHHNNTTNTATAPEQTSPPAKRLKRSHISSSTSPPPPTFQRRPSVKFHDERPSAHRPSQQTPPPSPGASDGLKVDTDGINDDVVVGVIEQLEKTGNRPHMLKELAAILHGVVPVVQTSANPTAVISSRLTTYLRRPWTTLSPCPLSKELVDVHPRKVYFFLTNQPRQPIPTLPPALLSTNRIISPSLSSHPDEEDDESTTASEALRRRQISPSPELDLSSPEMEDATLHPGQRDAPMSFGSHAPSNPRLHHSPTGMGRHRGASPQAEGVEREFEQMVSTLRRRSKSLSVELSRASKEPPISTTSTTTSTSPPNSVASFPRAVSSTSTSASTTTSAHPHIKQEDLPDADHPTSIPSHPADVGANPDAMRLDLDADELAAREIEESDAIAALRNSEAAAALFGDGAISVPAGAVEDVPMLMVAGGYEGEVEMEEIRMGMGQAGAGTEVGGKFGEGARVELSMERELEELFGDF</sequence>
<feature type="compositionally biased region" description="Low complexity" evidence="1">
    <location>
        <begin position="27"/>
        <end position="42"/>
    </location>
</feature>
<protein>
    <recommendedName>
        <fullName evidence="2">GDS1 winged helix domain-containing protein</fullName>
    </recommendedName>
</protein>
<accession>A0A6G1G487</accession>
<reference evidence="3 5" key="1">
    <citation type="submission" date="2020-01" db="EMBL/GenBank/DDBJ databases">
        <authorList>
            <consortium name="DOE Joint Genome Institute"/>
            <person name="Haridas S."/>
            <person name="Albert R."/>
            <person name="Binder M."/>
            <person name="Bloem J."/>
            <person name="Labutti K."/>
            <person name="Salamov A."/>
            <person name="Andreopoulos B."/>
            <person name="Baker S.E."/>
            <person name="Barry K."/>
            <person name="Bills G."/>
            <person name="Bluhm B.H."/>
            <person name="Cannon C."/>
            <person name="Castanera R."/>
            <person name="Culley D.E."/>
            <person name="Daum C."/>
            <person name="Ezra D."/>
            <person name="Gonzalez J.B."/>
            <person name="Henrissat B."/>
            <person name="Kuo A."/>
            <person name="Liang C."/>
            <person name="Lipzen A."/>
            <person name="Lutzoni F."/>
            <person name="Magnuson J."/>
            <person name="Mondo S."/>
            <person name="Nolan M."/>
            <person name="Ohm R."/>
            <person name="Pangilinan J."/>
            <person name="Park H.-J."/>
            <person name="Ramirez L."/>
            <person name="Alfaro M."/>
            <person name="Sun H."/>
            <person name="Tritt A."/>
            <person name="Yoshinaga Y."/>
            <person name="Zwiers L.-H."/>
            <person name="Turgeon B.G."/>
            <person name="Goodwin S.B."/>
            <person name="Spatafora J.W."/>
            <person name="Crous P.W."/>
            <person name="Grigoriev I.V."/>
        </authorList>
    </citation>
    <scope>NUCLEOTIDE SEQUENCE</scope>
    <source>
        <strain evidence="3 5">CBS 781.70</strain>
    </source>
</reference>
<evidence type="ECO:0000313" key="4">
    <source>
        <dbReference type="Proteomes" id="UP000504638"/>
    </source>
</evidence>
<dbReference type="GeneID" id="54415831"/>
<dbReference type="InterPro" id="IPR057511">
    <property type="entry name" value="WH_GDS1"/>
</dbReference>
<dbReference type="OrthoDB" id="4150221at2759"/>
<evidence type="ECO:0000313" key="3">
    <source>
        <dbReference type="EMBL" id="KAF1812915.1"/>
    </source>
</evidence>
<name>A0A6G1G487_9PEZI</name>
<feature type="region of interest" description="Disordered" evidence="1">
    <location>
        <begin position="229"/>
        <end position="407"/>
    </location>
</feature>
<evidence type="ECO:0000256" key="1">
    <source>
        <dbReference type="SAM" id="MobiDB-lite"/>
    </source>
</evidence>
<dbReference type="AlphaFoldDB" id="A0A6G1G487"/>
<feature type="compositionally biased region" description="Low complexity" evidence="1">
    <location>
        <begin position="368"/>
        <end position="380"/>
    </location>
</feature>
<dbReference type="RefSeq" id="XP_033534546.1">
    <property type="nucleotide sequence ID" value="XM_033675261.1"/>
</dbReference>
<dbReference type="Pfam" id="PF25318">
    <property type="entry name" value="WHD_GDS1"/>
    <property type="match status" value="1"/>
</dbReference>
<keyword evidence="4" id="KW-1185">Reference proteome</keyword>
<feature type="compositionally biased region" description="Low complexity" evidence="1">
    <location>
        <begin position="256"/>
        <end position="266"/>
    </location>
</feature>
<proteinExistence type="predicted"/>
<feature type="region of interest" description="Disordered" evidence="1">
    <location>
        <begin position="1"/>
        <end position="122"/>
    </location>
</feature>
<evidence type="ECO:0000313" key="5">
    <source>
        <dbReference type="RefSeq" id="XP_033534546.1"/>
    </source>
</evidence>
<feature type="domain" description="GDS1 winged helix" evidence="2">
    <location>
        <begin position="120"/>
        <end position="213"/>
    </location>
</feature>